<evidence type="ECO:0000256" key="3">
    <source>
        <dbReference type="ARBA" id="ARBA00012948"/>
    </source>
</evidence>
<dbReference type="FunFam" id="3.40.50.720:FF:000115">
    <property type="entry name" value="3-oxoacyl-[acyl-carrier-protein] reductase FabG"/>
    <property type="match status" value="1"/>
</dbReference>
<evidence type="ECO:0000256" key="8">
    <source>
        <dbReference type="PIRSR" id="PIRSR611284-2"/>
    </source>
</evidence>
<name>A0A0S7XMC6_UNCSA</name>
<sequence>MSLKGKVALVTGGAQGIGKAIAVRLAREGADVVVADINIDLAQSVLTEMKTWGVSAVVLKADVSDSQEVEDLVKKIQERFPTLDILVNNAGISKDGLLIRVPEDDWDRVLRINLKGAFNLTKSVAKVMIKQKSGRIVNITSVIGMMGNVGQTSYAASKAGLIGLTKSTAKELASRGITVNAVAPGYILTSMTENLPQSAKDAFLNQIPLKRAGKPEEVANLVVFLVSDEATYITGQVIQVDGGLLM</sequence>
<evidence type="ECO:0000313" key="11">
    <source>
        <dbReference type="EMBL" id="KPJ63542.1"/>
    </source>
</evidence>
<comment type="subunit">
    <text evidence="9">Homotetramer.</text>
</comment>
<feature type="binding site" evidence="8">
    <location>
        <begin position="154"/>
        <end position="158"/>
    </location>
    <ligand>
        <name>NADP(+)</name>
        <dbReference type="ChEBI" id="CHEBI:58349"/>
    </ligand>
</feature>
<dbReference type="AlphaFoldDB" id="A0A0S7XMC6"/>
<comment type="caution">
    <text evidence="11">The sequence shown here is derived from an EMBL/GenBank/DDBJ whole genome shotgun (WGS) entry which is preliminary data.</text>
</comment>
<comment type="similarity">
    <text evidence="2 9">Belongs to the short-chain dehydrogenases/reductases (SDR) family.</text>
</comment>
<dbReference type="InterPro" id="IPR050259">
    <property type="entry name" value="SDR"/>
</dbReference>
<evidence type="ECO:0000256" key="5">
    <source>
        <dbReference type="ARBA" id="ARBA00023002"/>
    </source>
</evidence>
<dbReference type="Proteomes" id="UP000051861">
    <property type="component" value="Unassembled WGS sequence"/>
</dbReference>
<dbReference type="NCBIfam" id="NF009466">
    <property type="entry name" value="PRK12826.1-2"/>
    <property type="match status" value="1"/>
</dbReference>
<dbReference type="PANTHER" id="PTHR42879:SF2">
    <property type="entry name" value="3-OXOACYL-[ACYL-CARRIER-PROTEIN] REDUCTASE FABG"/>
    <property type="match status" value="1"/>
</dbReference>
<protein>
    <recommendedName>
        <fullName evidence="3 9">3-oxoacyl-[acyl-carrier-protein] reductase</fullName>
        <ecNumber evidence="3 9">1.1.1.100</ecNumber>
    </recommendedName>
</protein>
<dbReference type="PROSITE" id="PS00061">
    <property type="entry name" value="ADH_SHORT"/>
    <property type="match status" value="1"/>
</dbReference>
<dbReference type="NCBIfam" id="TIGR01830">
    <property type="entry name" value="3oxo_ACP_reduc"/>
    <property type="match status" value="1"/>
</dbReference>
<evidence type="ECO:0000256" key="6">
    <source>
        <dbReference type="ARBA" id="ARBA00048508"/>
    </source>
</evidence>
<dbReference type="Pfam" id="PF13561">
    <property type="entry name" value="adh_short_C2"/>
    <property type="match status" value="1"/>
</dbReference>
<dbReference type="EMBL" id="LIZX01000232">
    <property type="protein sequence ID" value="KPJ63542.1"/>
    <property type="molecule type" value="Genomic_DNA"/>
</dbReference>
<dbReference type="GO" id="GO:0006633">
    <property type="term" value="P:fatty acid biosynthetic process"/>
    <property type="evidence" value="ECO:0007669"/>
    <property type="project" value="UniProtKB-UniPathway"/>
</dbReference>
<dbReference type="GO" id="GO:0004316">
    <property type="term" value="F:3-oxoacyl-[acyl-carrier-protein] reductase (NADPH) activity"/>
    <property type="evidence" value="ECO:0007669"/>
    <property type="project" value="UniProtKB-UniRule"/>
</dbReference>
<dbReference type="NCBIfam" id="NF005559">
    <property type="entry name" value="PRK07231.1"/>
    <property type="match status" value="1"/>
</dbReference>
<evidence type="ECO:0000313" key="12">
    <source>
        <dbReference type="Proteomes" id="UP000051861"/>
    </source>
</evidence>
<dbReference type="InterPro" id="IPR057326">
    <property type="entry name" value="KR_dom"/>
</dbReference>
<comment type="function">
    <text evidence="9">Catalyzes the NADPH-dependent reduction of beta-ketoacyl-ACP substrates to beta-hydroxyacyl-ACP products, the first reductive step in the elongation cycle of fatty acid biosynthesis.</text>
</comment>
<evidence type="ECO:0000259" key="10">
    <source>
        <dbReference type="SMART" id="SM00822"/>
    </source>
</evidence>
<dbReference type="InterPro" id="IPR020904">
    <property type="entry name" value="Sc_DH/Rdtase_CS"/>
</dbReference>
<feature type="binding site" evidence="8">
    <location>
        <position position="187"/>
    </location>
    <ligand>
        <name>NADP(+)</name>
        <dbReference type="ChEBI" id="CHEBI:58349"/>
    </ligand>
</feature>
<dbReference type="UniPathway" id="UPA00094"/>
<keyword evidence="9" id="KW-0443">Lipid metabolism</keyword>
<dbReference type="EC" id="1.1.1.100" evidence="3 9"/>
<evidence type="ECO:0000256" key="7">
    <source>
        <dbReference type="PIRSR" id="PIRSR611284-1"/>
    </source>
</evidence>
<dbReference type="InterPro" id="IPR011284">
    <property type="entry name" value="3oxo_ACP_reduc"/>
</dbReference>
<keyword evidence="5 9" id="KW-0560">Oxidoreductase</keyword>
<dbReference type="GO" id="GO:0051287">
    <property type="term" value="F:NAD binding"/>
    <property type="evidence" value="ECO:0007669"/>
    <property type="project" value="UniProtKB-UniRule"/>
</dbReference>
<reference evidence="11 12" key="1">
    <citation type="journal article" date="2015" name="Microbiome">
        <title>Genomic resolution of linkages in carbon, nitrogen, and sulfur cycling among widespread estuary sediment bacteria.</title>
        <authorList>
            <person name="Baker B.J."/>
            <person name="Lazar C.S."/>
            <person name="Teske A.P."/>
            <person name="Dick G.J."/>
        </authorList>
    </citation>
    <scope>NUCLEOTIDE SEQUENCE [LARGE SCALE GENOMIC DNA]</scope>
    <source>
        <strain evidence="11">DG_54_3</strain>
    </source>
</reference>
<dbReference type="PATRIC" id="fig|1703775.3.peg.2297"/>
<evidence type="ECO:0000256" key="4">
    <source>
        <dbReference type="ARBA" id="ARBA00022857"/>
    </source>
</evidence>
<dbReference type="SUPFAM" id="SSF51735">
    <property type="entry name" value="NAD(P)-binding Rossmann-fold domains"/>
    <property type="match status" value="1"/>
</dbReference>
<dbReference type="PANTHER" id="PTHR42879">
    <property type="entry name" value="3-OXOACYL-(ACYL-CARRIER-PROTEIN) REDUCTASE"/>
    <property type="match status" value="1"/>
</dbReference>
<feature type="active site" description="Proton acceptor" evidence="7">
    <location>
        <position position="154"/>
    </location>
</feature>
<dbReference type="InterPro" id="IPR002347">
    <property type="entry name" value="SDR_fam"/>
</dbReference>
<evidence type="ECO:0000256" key="1">
    <source>
        <dbReference type="ARBA" id="ARBA00005194"/>
    </source>
</evidence>
<evidence type="ECO:0000256" key="9">
    <source>
        <dbReference type="RuleBase" id="RU366074"/>
    </source>
</evidence>
<keyword evidence="9" id="KW-0444">Lipid biosynthesis</keyword>
<dbReference type="SMART" id="SM00822">
    <property type="entry name" value="PKS_KR"/>
    <property type="match status" value="1"/>
</dbReference>
<comment type="catalytic activity">
    <reaction evidence="6 9">
        <text>a (3R)-hydroxyacyl-[ACP] + NADP(+) = a 3-oxoacyl-[ACP] + NADPH + H(+)</text>
        <dbReference type="Rhea" id="RHEA:17397"/>
        <dbReference type="Rhea" id="RHEA-COMP:9916"/>
        <dbReference type="Rhea" id="RHEA-COMP:9945"/>
        <dbReference type="ChEBI" id="CHEBI:15378"/>
        <dbReference type="ChEBI" id="CHEBI:57783"/>
        <dbReference type="ChEBI" id="CHEBI:58349"/>
        <dbReference type="ChEBI" id="CHEBI:78776"/>
        <dbReference type="ChEBI" id="CHEBI:78827"/>
        <dbReference type="EC" id="1.1.1.100"/>
    </reaction>
</comment>
<keyword evidence="9" id="KW-0276">Fatty acid metabolism</keyword>
<dbReference type="NCBIfam" id="NF004198">
    <property type="entry name" value="PRK05653.1-3"/>
    <property type="match status" value="1"/>
</dbReference>
<dbReference type="InterPro" id="IPR036291">
    <property type="entry name" value="NAD(P)-bd_dom_sf"/>
</dbReference>
<accession>A0A0S7XMC6</accession>
<comment type="pathway">
    <text evidence="1 9">Lipid metabolism; fatty acid biosynthesis.</text>
</comment>
<keyword evidence="4 8" id="KW-0521">NADP</keyword>
<evidence type="ECO:0000256" key="2">
    <source>
        <dbReference type="ARBA" id="ARBA00006484"/>
    </source>
</evidence>
<proteinExistence type="inferred from homology"/>
<organism evidence="11 12">
    <name type="scientific">candidate division WOR-1 bacterium DG_54_3</name>
    <dbReference type="NCBI Taxonomy" id="1703775"/>
    <lineage>
        <taxon>Bacteria</taxon>
        <taxon>Bacillati</taxon>
        <taxon>Saganbacteria</taxon>
    </lineage>
</organism>
<dbReference type="CDD" id="cd05333">
    <property type="entry name" value="BKR_SDR_c"/>
    <property type="match status" value="1"/>
</dbReference>
<feature type="binding site" evidence="8">
    <location>
        <position position="89"/>
    </location>
    <ligand>
        <name>NADP(+)</name>
        <dbReference type="ChEBI" id="CHEBI:58349"/>
    </ligand>
</feature>
<gene>
    <name evidence="11" type="ORF">AMJ44_14345</name>
</gene>
<keyword evidence="9" id="KW-0275">Fatty acid biosynthesis</keyword>
<dbReference type="Gene3D" id="3.40.50.720">
    <property type="entry name" value="NAD(P)-binding Rossmann-like Domain"/>
    <property type="match status" value="1"/>
</dbReference>
<dbReference type="PRINTS" id="PR00081">
    <property type="entry name" value="GDHRDH"/>
</dbReference>
<dbReference type="PRINTS" id="PR00080">
    <property type="entry name" value="SDRFAMILY"/>
</dbReference>
<feature type="domain" description="Ketoreductase" evidence="10">
    <location>
        <begin position="6"/>
        <end position="185"/>
    </location>
</feature>